<dbReference type="InterPro" id="IPR036259">
    <property type="entry name" value="MFS_trans_sf"/>
</dbReference>
<evidence type="ECO:0000256" key="5">
    <source>
        <dbReference type="SAM" id="Phobius"/>
    </source>
</evidence>
<feature type="transmembrane region" description="Helical" evidence="5">
    <location>
        <begin position="210"/>
        <end position="231"/>
    </location>
</feature>
<reference evidence="7" key="1">
    <citation type="submission" date="2013-08" db="EMBL/GenBank/DDBJ databases">
        <authorList>
            <person name="Mendez C."/>
            <person name="Richter M."/>
            <person name="Ferrer M."/>
            <person name="Sanchez J."/>
        </authorList>
    </citation>
    <scope>NUCLEOTIDE SEQUENCE</scope>
</reference>
<evidence type="ECO:0000256" key="3">
    <source>
        <dbReference type="ARBA" id="ARBA00022989"/>
    </source>
</evidence>
<name>T1BHQ8_9ZZZZ</name>
<dbReference type="PANTHER" id="PTHR11662:SF285">
    <property type="entry name" value="HEXURONATE TRANSPORTER"/>
    <property type="match status" value="1"/>
</dbReference>
<dbReference type="Pfam" id="PF07690">
    <property type="entry name" value="MFS_1"/>
    <property type="match status" value="1"/>
</dbReference>
<comment type="subcellular location">
    <subcellularLocation>
        <location evidence="1">Membrane</location>
        <topology evidence="1">Multi-pass membrane protein</topology>
    </subcellularLocation>
</comment>
<feature type="transmembrane region" description="Helical" evidence="5">
    <location>
        <begin position="149"/>
        <end position="167"/>
    </location>
</feature>
<dbReference type="InterPro" id="IPR011701">
    <property type="entry name" value="MFS"/>
</dbReference>
<gene>
    <name evidence="7" type="ORF">B1A_06999</name>
</gene>
<dbReference type="InterPro" id="IPR050382">
    <property type="entry name" value="MFS_Na/Anion_cotransporter"/>
</dbReference>
<organism evidence="7">
    <name type="scientific">mine drainage metagenome</name>
    <dbReference type="NCBI Taxonomy" id="410659"/>
    <lineage>
        <taxon>unclassified sequences</taxon>
        <taxon>metagenomes</taxon>
        <taxon>ecological metagenomes</taxon>
    </lineage>
</organism>
<comment type="caution">
    <text evidence="7">The sequence shown here is derived from an EMBL/GenBank/DDBJ whole genome shotgun (WGS) entry which is preliminary data.</text>
</comment>
<dbReference type="AlphaFoldDB" id="T1BHQ8"/>
<feature type="domain" description="Major facilitator superfamily (MFS) profile" evidence="6">
    <location>
        <begin position="1"/>
        <end position="256"/>
    </location>
</feature>
<evidence type="ECO:0000256" key="4">
    <source>
        <dbReference type="ARBA" id="ARBA00023136"/>
    </source>
</evidence>
<protein>
    <submittedName>
        <fullName evidence="7">Major facilitator transporter</fullName>
    </submittedName>
</protein>
<dbReference type="Gene3D" id="1.20.1250.20">
    <property type="entry name" value="MFS general substrate transporter like domains"/>
    <property type="match status" value="1"/>
</dbReference>
<feature type="transmembrane region" description="Helical" evidence="5">
    <location>
        <begin position="58"/>
        <end position="77"/>
    </location>
</feature>
<evidence type="ECO:0000256" key="1">
    <source>
        <dbReference type="ARBA" id="ARBA00004141"/>
    </source>
</evidence>
<dbReference type="InterPro" id="IPR020846">
    <property type="entry name" value="MFS_dom"/>
</dbReference>
<sequence length="256" mass="28475">TTVNYIDRMVLGVLAPSLGHALGWTQEDYGYIVAAFQGAYAIGLLFSGRLIDKLGTRIGYAISIAVWSFAAMSTALARTVLEFVAARFMLGLGESANFPAAVKTVAEWFPRRERAFATGLFNAGSNVGAIVAPLAVPVLAALWGLRSAFLFPGALDLAWLIVWLIVYRPPQEHPRVSARELAYIRSDDAGKAAQTPVRVRWRKLLRHRQTWAFVAGKFLTDPVWWFLLFWLPKYLHHRFGLDLMALGPPLVVVYVM</sequence>
<dbReference type="PROSITE" id="PS50850">
    <property type="entry name" value="MFS"/>
    <property type="match status" value="1"/>
</dbReference>
<evidence type="ECO:0000256" key="2">
    <source>
        <dbReference type="ARBA" id="ARBA00022692"/>
    </source>
</evidence>
<keyword evidence="3 5" id="KW-1133">Transmembrane helix</keyword>
<proteinExistence type="predicted"/>
<reference evidence="7" key="2">
    <citation type="journal article" date="2014" name="ISME J.">
        <title>Microbial stratification in low pH oxic and suboxic macroscopic growths along an acid mine drainage.</title>
        <authorList>
            <person name="Mendez-Garcia C."/>
            <person name="Mesa V."/>
            <person name="Sprenger R.R."/>
            <person name="Richter M."/>
            <person name="Diez M.S."/>
            <person name="Solano J."/>
            <person name="Bargiela R."/>
            <person name="Golyshina O.V."/>
            <person name="Manteca A."/>
            <person name="Ramos J.L."/>
            <person name="Gallego J.R."/>
            <person name="Llorente I."/>
            <person name="Martins Dos Santos V.A."/>
            <person name="Jensen O.N."/>
            <person name="Pelaez A.I."/>
            <person name="Sanchez J."/>
            <person name="Ferrer M."/>
        </authorList>
    </citation>
    <scope>NUCLEOTIDE SEQUENCE</scope>
</reference>
<dbReference type="GO" id="GO:0015134">
    <property type="term" value="F:hexuronate transmembrane transporter activity"/>
    <property type="evidence" value="ECO:0007669"/>
    <property type="project" value="TreeGrafter"/>
</dbReference>
<feature type="non-terminal residue" evidence="7">
    <location>
        <position position="1"/>
    </location>
</feature>
<dbReference type="GO" id="GO:0016020">
    <property type="term" value="C:membrane"/>
    <property type="evidence" value="ECO:0007669"/>
    <property type="project" value="UniProtKB-SubCell"/>
</dbReference>
<evidence type="ECO:0000313" key="7">
    <source>
        <dbReference type="EMBL" id="EQD69192.1"/>
    </source>
</evidence>
<feature type="transmembrane region" description="Helical" evidence="5">
    <location>
        <begin position="123"/>
        <end position="143"/>
    </location>
</feature>
<keyword evidence="2 5" id="KW-0812">Transmembrane</keyword>
<accession>T1BHQ8</accession>
<dbReference type="PANTHER" id="PTHR11662">
    <property type="entry name" value="SOLUTE CARRIER FAMILY 17"/>
    <property type="match status" value="1"/>
</dbReference>
<dbReference type="EMBL" id="AUZX01005061">
    <property type="protein sequence ID" value="EQD69192.1"/>
    <property type="molecule type" value="Genomic_DNA"/>
</dbReference>
<feature type="transmembrane region" description="Helical" evidence="5">
    <location>
        <begin position="29"/>
        <end position="46"/>
    </location>
</feature>
<feature type="non-terminal residue" evidence="7">
    <location>
        <position position="256"/>
    </location>
</feature>
<dbReference type="SUPFAM" id="SSF103473">
    <property type="entry name" value="MFS general substrate transporter"/>
    <property type="match status" value="1"/>
</dbReference>
<evidence type="ECO:0000259" key="6">
    <source>
        <dbReference type="PROSITE" id="PS50850"/>
    </source>
</evidence>
<keyword evidence="4 5" id="KW-0472">Membrane</keyword>